<accession>A0A8R7QLX8</accession>
<dbReference type="AlphaFoldDB" id="A0A8R7QLX8"/>
<name>A0A8R7QLX8_TRIUA</name>
<keyword evidence="2" id="KW-1185">Reference proteome</keyword>
<protein>
    <submittedName>
        <fullName evidence="1">Uncharacterized protein</fullName>
    </submittedName>
</protein>
<organism evidence="1 2">
    <name type="scientific">Triticum urartu</name>
    <name type="common">Red wild einkorn</name>
    <name type="synonym">Crithodium urartu</name>
    <dbReference type="NCBI Taxonomy" id="4572"/>
    <lineage>
        <taxon>Eukaryota</taxon>
        <taxon>Viridiplantae</taxon>
        <taxon>Streptophyta</taxon>
        <taxon>Embryophyta</taxon>
        <taxon>Tracheophyta</taxon>
        <taxon>Spermatophyta</taxon>
        <taxon>Magnoliopsida</taxon>
        <taxon>Liliopsida</taxon>
        <taxon>Poales</taxon>
        <taxon>Poaceae</taxon>
        <taxon>BOP clade</taxon>
        <taxon>Pooideae</taxon>
        <taxon>Triticodae</taxon>
        <taxon>Triticeae</taxon>
        <taxon>Triticinae</taxon>
        <taxon>Triticum</taxon>
    </lineage>
</organism>
<reference evidence="2" key="1">
    <citation type="journal article" date="2013" name="Nature">
        <title>Draft genome of the wheat A-genome progenitor Triticum urartu.</title>
        <authorList>
            <person name="Ling H.Q."/>
            <person name="Zhao S."/>
            <person name="Liu D."/>
            <person name="Wang J."/>
            <person name="Sun H."/>
            <person name="Zhang C."/>
            <person name="Fan H."/>
            <person name="Li D."/>
            <person name="Dong L."/>
            <person name="Tao Y."/>
            <person name="Gao C."/>
            <person name="Wu H."/>
            <person name="Li Y."/>
            <person name="Cui Y."/>
            <person name="Guo X."/>
            <person name="Zheng S."/>
            <person name="Wang B."/>
            <person name="Yu K."/>
            <person name="Liang Q."/>
            <person name="Yang W."/>
            <person name="Lou X."/>
            <person name="Chen J."/>
            <person name="Feng M."/>
            <person name="Jian J."/>
            <person name="Zhang X."/>
            <person name="Luo G."/>
            <person name="Jiang Y."/>
            <person name="Liu J."/>
            <person name="Wang Z."/>
            <person name="Sha Y."/>
            <person name="Zhang B."/>
            <person name="Wu H."/>
            <person name="Tang D."/>
            <person name="Shen Q."/>
            <person name="Xue P."/>
            <person name="Zou S."/>
            <person name="Wang X."/>
            <person name="Liu X."/>
            <person name="Wang F."/>
            <person name="Yang Y."/>
            <person name="An X."/>
            <person name="Dong Z."/>
            <person name="Zhang K."/>
            <person name="Zhang X."/>
            <person name="Luo M.C."/>
            <person name="Dvorak J."/>
            <person name="Tong Y."/>
            <person name="Wang J."/>
            <person name="Yang H."/>
            <person name="Li Z."/>
            <person name="Wang D."/>
            <person name="Zhang A."/>
            <person name="Wang J."/>
        </authorList>
    </citation>
    <scope>NUCLEOTIDE SEQUENCE</scope>
    <source>
        <strain evidence="2">cv. G1812</strain>
    </source>
</reference>
<evidence type="ECO:0000313" key="1">
    <source>
        <dbReference type="EnsemblPlants" id="TuG1812G0600001651.01.T01.cds470987"/>
    </source>
</evidence>
<reference evidence="1" key="2">
    <citation type="submission" date="2018-03" db="EMBL/GenBank/DDBJ databases">
        <title>The Triticum urartu genome reveals the dynamic nature of wheat genome evolution.</title>
        <authorList>
            <person name="Ling H."/>
            <person name="Ma B."/>
            <person name="Shi X."/>
            <person name="Liu H."/>
            <person name="Dong L."/>
            <person name="Sun H."/>
            <person name="Cao Y."/>
            <person name="Gao Q."/>
            <person name="Zheng S."/>
            <person name="Li Y."/>
            <person name="Yu Y."/>
            <person name="Du H."/>
            <person name="Qi M."/>
            <person name="Li Y."/>
            <person name="Yu H."/>
            <person name="Cui Y."/>
            <person name="Wang N."/>
            <person name="Chen C."/>
            <person name="Wu H."/>
            <person name="Zhao Y."/>
            <person name="Zhang J."/>
            <person name="Li Y."/>
            <person name="Zhou W."/>
            <person name="Zhang B."/>
            <person name="Hu W."/>
            <person name="Eijk M."/>
            <person name="Tang J."/>
            <person name="Witsenboer H."/>
            <person name="Zhao S."/>
            <person name="Li Z."/>
            <person name="Zhang A."/>
            <person name="Wang D."/>
            <person name="Liang C."/>
        </authorList>
    </citation>
    <scope>NUCLEOTIDE SEQUENCE [LARGE SCALE GENOMIC DNA]</scope>
    <source>
        <strain evidence="1">cv. G1812</strain>
    </source>
</reference>
<reference evidence="1" key="3">
    <citation type="submission" date="2022-06" db="UniProtKB">
        <authorList>
            <consortium name="EnsemblPlants"/>
        </authorList>
    </citation>
    <scope>IDENTIFICATION</scope>
</reference>
<proteinExistence type="predicted"/>
<dbReference type="EnsemblPlants" id="TuG1812G0600001651.01.T01">
    <property type="protein sequence ID" value="TuG1812G0600001651.01.T01.cds470987"/>
    <property type="gene ID" value="TuG1812G0600001651.01"/>
</dbReference>
<dbReference type="Gramene" id="TuG1812G0600001651.01.T01">
    <property type="protein sequence ID" value="TuG1812G0600001651.01.T01.cds470987"/>
    <property type="gene ID" value="TuG1812G0600001651.01"/>
</dbReference>
<dbReference type="Proteomes" id="UP000015106">
    <property type="component" value="Chromosome 6"/>
</dbReference>
<evidence type="ECO:0000313" key="2">
    <source>
        <dbReference type="Proteomes" id="UP000015106"/>
    </source>
</evidence>
<sequence length="58" mass="6639">MEVFSLGVVLRLFRRFRGGKTFCSLWSDEDDCPGLFIILSSRTVILSLSSLSFDFFLL</sequence>